<dbReference type="InterPro" id="IPR015421">
    <property type="entry name" value="PyrdxlP-dep_Trfase_major"/>
</dbReference>
<evidence type="ECO:0000313" key="7">
    <source>
        <dbReference type="Proteomes" id="UP000295416"/>
    </source>
</evidence>
<dbReference type="EMBL" id="SLXK01000031">
    <property type="protein sequence ID" value="TCP23456.1"/>
    <property type="molecule type" value="Genomic_DNA"/>
</dbReference>
<sequence length="393" mass="44465">MIVDSFFPRKIKAALKNEPPGMWMPNLPDKCIRLSSGYPAPALIPTEELKAAVVNLLEEEHDLPLHYLGSPKIAKLKEKILKKLAERDIHVSGEELLMTSGACQAIDLIARVLLDDETFVIVESPTYMEALEIFKNYTQRFISIPIDQHGLQTDQLERVLEERRGKGLALPRLLYTIPTFHNPTGTTMSAERRQHVLDLAVKYNFLILEDDAYGELGFEKSPLPLKAIDNDGPVIHIGSLSKTVAPGMRIGWVAGAREFITACSWFKKDLNPSFTQATMAVFLDKTNYEERLKLLRNTYHDKCDVLISAMEKFLPEYVSWFVPKGGYFVWIKIRGVDTSLLLNRALSAGVSFVPGKHFFLNQKHGNEYLRLSFSYADKNDIVKGIRILGNLLM</sequence>
<dbReference type="SUPFAM" id="SSF53383">
    <property type="entry name" value="PLP-dependent transferases"/>
    <property type="match status" value="1"/>
</dbReference>
<organism evidence="6 7">
    <name type="scientific">Scopulibacillus darangshiensis</name>
    <dbReference type="NCBI Taxonomy" id="442528"/>
    <lineage>
        <taxon>Bacteria</taxon>
        <taxon>Bacillati</taxon>
        <taxon>Bacillota</taxon>
        <taxon>Bacilli</taxon>
        <taxon>Bacillales</taxon>
        <taxon>Sporolactobacillaceae</taxon>
        <taxon>Scopulibacillus</taxon>
    </lineage>
</organism>
<name>A0A4V2SLL2_9BACL</name>
<evidence type="ECO:0000259" key="5">
    <source>
        <dbReference type="Pfam" id="PF00155"/>
    </source>
</evidence>
<evidence type="ECO:0000256" key="3">
    <source>
        <dbReference type="ARBA" id="ARBA00022679"/>
    </source>
</evidence>
<dbReference type="Proteomes" id="UP000295416">
    <property type="component" value="Unassembled WGS sequence"/>
</dbReference>
<dbReference type="Pfam" id="PF00155">
    <property type="entry name" value="Aminotran_1_2"/>
    <property type="match status" value="1"/>
</dbReference>
<gene>
    <name evidence="6" type="ORF">EV207_13117</name>
</gene>
<dbReference type="Gene3D" id="3.40.640.10">
    <property type="entry name" value="Type I PLP-dependent aspartate aminotransferase-like (Major domain)"/>
    <property type="match status" value="1"/>
</dbReference>
<feature type="domain" description="Aminotransferase class I/classII large" evidence="5">
    <location>
        <begin position="47"/>
        <end position="376"/>
    </location>
</feature>
<dbReference type="GO" id="GO:1901605">
    <property type="term" value="P:alpha-amino acid metabolic process"/>
    <property type="evidence" value="ECO:0007669"/>
    <property type="project" value="TreeGrafter"/>
</dbReference>
<evidence type="ECO:0000256" key="4">
    <source>
        <dbReference type="ARBA" id="ARBA00022898"/>
    </source>
</evidence>
<keyword evidence="4" id="KW-0663">Pyridoxal phosphate</keyword>
<proteinExistence type="predicted"/>
<accession>A0A4V2SLL2</accession>
<dbReference type="InterPro" id="IPR004839">
    <property type="entry name" value="Aminotransferase_I/II_large"/>
</dbReference>
<dbReference type="PANTHER" id="PTHR42790">
    <property type="entry name" value="AMINOTRANSFERASE"/>
    <property type="match status" value="1"/>
</dbReference>
<evidence type="ECO:0000256" key="2">
    <source>
        <dbReference type="ARBA" id="ARBA00022576"/>
    </source>
</evidence>
<dbReference type="GO" id="GO:0008483">
    <property type="term" value="F:transaminase activity"/>
    <property type="evidence" value="ECO:0007669"/>
    <property type="project" value="UniProtKB-KW"/>
</dbReference>
<evidence type="ECO:0000256" key="1">
    <source>
        <dbReference type="ARBA" id="ARBA00001933"/>
    </source>
</evidence>
<dbReference type="RefSeq" id="WP_132747350.1">
    <property type="nucleotide sequence ID" value="NZ_SLXK01000031.1"/>
</dbReference>
<dbReference type="InterPro" id="IPR015424">
    <property type="entry name" value="PyrdxlP-dep_Trfase"/>
</dbReference>
<dbReference type="CDD" id="cd00609">
    <property type="entry name" value="AAT_like"/>
    <property type="match status" value="1"/>
</dbReference>
<comment type="cofactor">
    <cofactor evidence="1">
        <name>pyridoxal 5'-phosphate</name>
        <dbReference type="ChEBI" id="CHEBI:597326"/>
    </cofactor>
</comment>
<dbReference type="InterPro" id="IPR050859">
    <property type="entry name" value="Class-I_PLP-dep_aminotransf"/>
</dbReference>
<keyword evidence="7" id="KW-1185">Reference proteome</keyword>
<dbReference type="PANTHER" id="PTHR42790:SF19">
    <property type="entry name" value="KYNURENINE_ALPHA-AMINOADIPATE AMINOTRANSFERASE, MITOCHONDRIAL"/>
    <property type="match status" value="1"/>
</dbReference>
<dbReference type="Gene3D" id="3.90.1150.10">
    <property type="entry name" value="Aspartate Aminotransferase, domain 1"/>
    <property type="match status" value="1"/>
</dbReference>
<dbReference type="GO" id="GO:0030170">
    <property type="term" value="F:pyridoxal phosphate binding"/>
    <property type="evidence" value="ECO:0007669"/>
    <property type="project" value="InterPro"/>
</dbReference>
<evidence type="ECO:0000313" key="6">
    <source>
        <dbReference type="EMBL" id="TCP23456.1"/>
    </source>
</evidence>
<dbReference type="OrthoDB" id="9802328at2"/>
<dbReference type="AlphaFoldDB" id="A0A4V2SLL2"/>
<dbReference type="InterPro" id="IPR015422">
    <property type="entry name" value="PyrdxlP-dep_Trfase_small"/>
</dbReference>
<keyword evidence="2" id="KW-0032">Aminotransferase</keyword>
<reference evidence="6 7" key="1">
    <citation type="submission" date="2019-03" db="EMBL/GenBank/DDBJ databases">
        <title>Genomic Encyclopedia of Type Strains, Phase IV (KMG-IV): sequencing the most valuable type-strain genomes for metagenomic binning, comparative biology and taxonomic classification.</title>
        <authorList>
            <person name="Goeker M."/>
        </authorList>
    </citation>
    <scope>NUCLEOTIDE SEQUENCE [LARGE SCALE GENOMIC DNA]</scope>
    <source>
        <strain evidence="6 7">DSM 19377</strain>
    </source>
</reference>
<keyword evidence="3" id="KW-0808">Transferase</keyword>
<protein>
    <submittedName>
        <fullName evidence="6">2-aminoadipate transaminase</fullName>
    </submittedName>
</protein>
<comment type="caution">
    <text evidence="6">The sequence shown here is derived from an EMBL/GenBank/DDBJ whole genome shotgun (WGS) entry which is preliminary data.</text>
</comment>